<feature type="transmembrane region" description="Helical" evidence="1">
    <location>
        <begin position="137"/>
        <end position="159"/>
    </location>
</feature>
<organism evidence="2 3">
    <name type="scientific">Stenotrophomonas lacuserhaii</name>
    <dbReference type="NCBI Taxonomy" id="2760084"/>
    <lineage>
        <taxon>Bacteria</taxon>
        <taxon>Pseudomonadati</taxon>
        <taxon>Pseudomonadota</taxon>
        <taxon>Gammaproteobacteria</taxon>
        <taxon>Lysobacterales</taxon>
        <taxon>Lysobacteraceae</taxon>
        <taxon>Stenotrophomonas</taxon>
    </lineage>
</organism>
<keyword evidence="3" id="KW-1185">Reference proteome</keyword>
<dbReference type="PANTHER" id="PTHR33927:SF5">
    <property type="entry name" value="ENZYME, PUTATIVE (AFU_ORTHOLOGUE AFUA_8G01222)-RELATED"/>
    <property type="match status" value="1"/>
</dbReference>
<protein>
    <submittedName>
        <fullName evidence="2">Uncharacterized protein</fullName>
    </submittedName>
</protein>
<feature type="transmembrane region" description="Helical" evidence="1">
    <location>
        <begin position="101"/>
        <end position="125"/>
    </location>
</feature>
<feature type="transmembrane region" description="Helical" evidence="1">
    <location>
        <begin position="21"/>
        <end position="38"/>
    </location>
</feature>
<dbReference type="AlphaFoldDB" id="A0A8X8FU94"/>
<name>A0A8X8FU94_9GAMM</name>
<evidence type="ECO:0000313" key="2">
    <source>
        <dbReference type="EMBL" id="MBD7954855.1"/>
    </source>
</evidence>
<sequence>MSGDRIGVTGAATYCRSHYRLLFVVVMLVNIGVVAWQLHRHGWTALMASPANLASLAMTNLAMAILVRQSLVITTLFWLATRAPVTWPLGIRRHLAKVYHYGGIHAGAACAGTAWVALLAGSLLSAADDQHPSALRWTAWALLGCLLSMLLSALPSVRAQRHDAFEKVHRYVGWTILLLTWGLALQLGSTPGQEVARGGAPDPALLALLVMVTASILLPWLRLRRIALDVHRPSPHAVILTLAGVRAPFPGSATAISRSPLGQWHSFANIPTAGQTDFRIIISRAGDWTGQFIDDPPRNVWMKGFPTAGVAYIEVLFRSVLYVATGSGIGPVLPHLLAGRVRMRLIWSVRSPRATYGDALVDEILRAQPDALIWDTQLSGKPDLLRLSWDMAQDMKAEAVICIANRALTDSVVNGCEARGLPAYGAIWDS</sequence>
<feature type="transmembrane region" description="Helical" evidence="1">
    <location>
        <begin position="171"/>
        <end position="189"/>
    </location>
</feature>
<dbReference type="PANTHER" id="PTHR33927">
    <property type="entry name" value="TRANSMEMBRANE PROTEIN"/>
    <property type="match status" value="1"/>
</dbReference>
<keyword evidence="1" id="KW-1133">Transmembrane helix</keyword>
<feature type="transmembrane region" description="Helical" evidence="1">
    <location>
        <begin position="58"/>
        <end position="80"/>
    </location>
</feature>
<dbReference type="RefSeq" id="WP_191770979.1">
    <property type="nucleotide sequence ID" value="NZ_JACSQS010000011.1"/>
</dbReference>
<feature type="transmembrane region" description="Helical" evidence="1">
    <location>
        <begin position="204"/>
        <end position="223"/>
    </location>
</feature>
<dbReference type="Proteomes" id="UP000636938">
    <property type="component" value="Unassembled WGS sequence"/>
</dbReference>
<evidence type="ECO:0000313" key="3">
    <source>
        <dbReference type="Proteomes" id="UP000636938"/>
    </source>
</evidence>
<evidence type="ECO:0000256" key="1">
    <source>
        <dbReference type="SAM" id="Phobius"/>
    </source>
</evidence>
<dbReference type="SUPFAM" id="SSF52343">
    <property type="entry name" value="Ferredoxin reductase-like, C-terminal NADP-linked domain"/>
    <property type="match status" value="1"/>
</dbReference>
<dbReference type="EMBL" id="JACSQS010000011">
    <property type="protein sequence ID" value="MBD7954855.1"/>
    <property type="molecule type" value="Genomic_DNA"/>
</dbReference>
<proteinExistence type="predicted"/>
<gene>
    <name evidence="2" type="ORF">H9654_11665</name>
</gene>
<keyword evidence="1" id="KW-0472">Membrane</keyword>
<keyword evidence="1" id="KW-0812">Transmembrane</keyword>
<accession>A0A8X8FU94</accession>
<dbReference type="InterPro" id="IPR039261">
    <property type="entry name" value="FNR_nucleotide-bd"/>
</dbReference>
<comment type="caution">
    <text evidence="2">The sequence shown here is derived from an EMBL/GenBank/DDBJ whole genome shotgun (WGS) entry which is preliminary data.</text>
</comment>
<reference evidence="2 3" key="1">
    <citation type="submission" date="2020-08" db="EMBL/GenBank/DDBJ databases">
        <title>A Genomic Blueprint of the Chicken Gut Microbiome.</title>
        <authorList>
            <person name="Gilroy R."/>
            <person name="Ravi A."/>
            <person name="Getino M."/>
            <person name="Pursley I."/>
            <person name="Horton D.L."/>
            <person name="Alikhan N.-F."/>
            <person name="Baker D."/>
            <person name="Gharbi K."/>
            <person name="Hall N."/>
            <person name="Watson M."/>
            <person name="Adriaenssens E.M."/>
            <person name="Foster-Nyarko E."/>
            <person name="Jarju S."/>
            <person name="Secka A."/>
            <person name="Antonio M."/>
            <person name="Oren A."/>
            <person name="Chaudhuri R."/>
            <person name="La Ragione R.M."/>
            <person name="Hildebrand F."/>
            <person name="Pallen M.J."/>
        </authorList>
    </citation>
    <scope>NUCLEOTIDE SEQUENCE [LARGE SCALE GENOMIC DNA]</scope>
    <source>
        <strain evidence="2 3">Sa5BUN4</strain>
    </source>
</reference>
<dbReference type="InterPro" id="IPR052979">
    <property type="entry name" value="Adenylate-forming_domain"/>
</dbReference>